<organism evidence="2 3">
    <name type="scientific">Cohnella faecalis</name>
    <dbReference type="NCBI Taxonomy" id="2315694"/>
    <lineage>
        <taxon>Bacteria</taxon>
        <taxon>Bacillati</taxon>
        <taxon>Bacillota</taxon>
        <taxon>Bacilli</taxon>
        <taxon>Bacillales</taxon>
        <taxon>Paenibacillaceae</taxon>
        <taxon>Cohnella</taxon>
    </lineage>
</organism>
<feature type="compositionally biased region" description="Basic and acidic residues" evidence="1">
    <location>
        <begin position="68"/>
        <end position="88"/>
    </location>
</feature>
<proteinExistence type="predicted"/>
<evidence type="ECO:0000313" key="2">
    <source>
        <dbReference type="EMBL" id="RIE00510.1"/>
    </source>
</evidence>
<keyword evidence="3" id="KW-1185">Reference proteome</keyword>
<dbReference type="Proteomes" id="UP000266340">
    <property type="component" value="Unassembled WGS sequence"/>
</dbReference>
<evidence type="ECO:0000313" key="3">
    <source>
        <dbReference type="Proteomes" id="UP000266340"/>
    </source>
</evidence>
<comment type="caution">
    <text evidence="2">The sequence shown here is derived from an EMBL/GenBank/DDBJ whole genome shotgun (WGS) entry which is preliminary data.</text>
</comment>
<accession>A0A398CCS7</accession>
<protein>
    <submittedName>
        <fullName evidence="2">Uncharacterized protein</fullName>
    </submittedName>
</protein>
<feature type="region of interest" description="Disordered" evidence="1">
    <location>
        <begin position="1"/>
        <end position="99"/>
    </location>
</feature>
<dbReference type="AlphaFoldDB" id="A0A398CCS7"/>
<sequence length="99" mass="10318">MESGQCPSTKAGKNRAIIGTTAARERRHDRAACQSVFDRTPTAADRSGAGWIASRGGKIGRRAATGDPEEKGGEASRDPSGKLADARSLRGSRKASCFG</sequence>
<name>A0A398CCS7_9BACL</name>
<dbReference type="EMBL" id="QXJM01000052">
    <property type="protein sequence ID" value="RIE00510.1"/>
    <property type="molecule type" value="Genomic_DNA"/>
</dbReference>
<gene>
    <name evidence="2" type="ORF">D3H35_27570</name>
</gene>
<evidence type="ECO:0000256" key="1">
    <source>
        <dbReference type="SAM" id="MobiDB-lite"/>
    </source>
</evidence>
<reference evidence="2 3" key="1">
    <citation type="submission" date="2018-09" db="EMBL/GenBank/DDBJ databases">
        <title>Cohnella cavernae sp. nov., isolated from a karst cave.</title>
        <authorList>
            <person name="Zhu H."/>
        </authorList>
    </citation>
    <scope>NUCLEOTIDE SEQUENCE [LARGE SCALE GENOMIC DNA]</scope>
    <source>
        <strain evidence="2 3">K2E09-144</strain>
    </source>
</reference>